<name>A0A9N9FKS4_9GLOM</name>
<sequence>MSTNSTNTSSTSSTSNPVPVPAGDIAWVMASTALVFLMIPGVGYFYSGMARSKNALSLIMLSVLSAAILNLTFGTSTTKYIGSGENAFFMGVDMTPVSSLITIPKIAYAMFQCMFAAITPALALGSAAERGRILPKIVFIFVWTTLVYDFIACWSWNQNGWLAVLGALDFAGGTPVHISSGSAALAYAIILGKRHGHAANARAAMACAVTNLSAAVGGLTWHIFDFDDALDVFAVHGVGGLIGNILTGIFAQKSIAALDGTVIAGGWIDGNFIQLGYQLADSACGITYSFVMTYIILFVMDKIPGLSLRADAEAEAIGIDESELGELAYYHIDKIISVNKLTGETKTVKEETVLQNNDVNVSIV</sequence>
<evidence type="ECO:0000256" key="8">
    <source>
        <dbReference type="SAM" id="Phobius"/>
    </source>
</evidence>
<feature type="transmembrane region" description="Helical" evidence="8">
    <location>
        <begin position="163"/>
        <end position="191"/>
    </location>
</feature>
<evidence type="ECO:0000313" key="11">
    <source>
        <dbReference type="Proteomes" id="UP000789405"/>
    </source>
</evidence>
<comment type="similarity">
    <text evidence="2">Belongs to the ammonia transporter channel (TC 1.A.11.2) family.</text>
</comment>
<dbReference type="AlphaFoldDB" id="A0A9N9FKS4"/>
<keyword evidence="4 8" id="KW-0812">Transmembrane</keyword>
<keyword evidence="3" id="KW-0813">Transport</keyword>
<accession>A0A9N9FKS4</accession>
<feature type="transmembrane region" description="Helical" evidence="8">
    <location>
        <begin position="279"/>
        <end position="299"/>
    </location>
</feature>
<evidence type="ECO:0000256" key="5">
    <source>
        <dbReference type="ARBA" id="ARBA00022989"/>
    </source>
</evidence>
<feature type="transmembrane region" description="Helical" evidence="8">
    <location>
        <begin position="106"/>
        <end position="125"/>
    </location>
</feature>
<keyword evidence="5 8" id="KW-1133">Transmembrane helix</keyword>
<keyword evidence="11" id="KW-1185">Reference proteome</keyword>
<evidence type="ECO:0000256" key="2">
    <source>
        <dbReference type="ARBA" id="ARBA00005887"/>
    </source>
</evidence>
<evidence type="ECO:0000256" key="4">
    <source>
        <dbReference type="ARBA" id="ARBA00022692"/>
    </source>
</evidence>
<evidence type="ECO:0000256" key="1">
    <source>
        <dbReference type="ARBA" id="ARBA00004141"/>
    </source>
</evidence>
<evidence type="ECO:0000313" key="10">
    <source>
        <dbReference type="EMBL" id="CAG8539985.1"/>
    </source>
</evidence>
<dbReference type="SUPFAM" id="SSF111352">
    <property type="entry name" value="Ammonium transporter"/>
    <property type="match status" value="1"/>
</dbReference>
<dbReference type="InterPro" id="IPR001905">
    <property type="entry name" value="Ammonium_transpt"/>
</dbReference>
<dbReference type="InterPro" id="IPR024041">
    <property type="entry name" value="NH4_transpt_AmtB-like_dom"/>
</dbReference>
<dbReference type="PANTHER" id="PTHR43029">
    <property type="entry name" value="AMMONIUM TRANSPORTER MEP2"/>
    <property type="match status" value="1"/>
</dbReference>
<protein>
    <submittedName>
        <fullName evidence="10">15882_t:CDS:1</fullName>
    </submittedName>
</protein>
<dbReference type="EMBL" id="CAJVPY010001874">
    <property type="protein sequence ID" value="CAG8539985.1"/>
    <property type="molecule type" value="Genomic_DNA"/>
</dbReference>
<dbReference type="Gene3D" id="1.10.3430.10">
    <property type="entry name" value="Ammonium transporter AmtB like domains"/>
    <property type="match status" value="2"/>
</dbReference>
<evidence type="ECO:0000256" key="3">
    <source>
        <dbReference type="ARBA" id="ARBA00022448"/>
    </source>
</evidence>
<feature type="transmembrane region" description="Helical" evidence="8">
    <location>
        <begin position="137"/>
        <end position="157"/>
    </location>
</feature>
<dbReference type="OrthoDB" id="534912at2759"/>
<dbReference type="PROSITE" id="PS01219">
    <property type="entry name" value="AMMONIUM_TRANSP"/>
    <property type="match status" value="1"/>
</dbReference>
<feature type="domain" description="Ammonium transporter AmtB-like" evidence="9">
    <location>
        <begin position="225"/>
        <end position="329"/>
    </location>
</feature>
<comment type="caution">
    <text evidence="10">The sequence shown here is derived from an EMBL/GenBank/DDBJ whole genome shotgun (WGS) entry which is preliminary data.</text>
</comment>
<organism evidence="10 11">
    <name type="scientific">Dentiscutata erythropus</name>
    <dbReference type="NCBI Taxonomy" id="1348616"/>
    <lineage>
        <taxon>Eukaryota</taxon>
        <taxon>Fungi</taxon>
        <taxon>Fungi incertae sedis</taxon>
        <taxon>Mucoromycota</taxon>
        <taxon>Glomeromycotina</taxon>
        <taxon>Glomeromycetes</taxon>
        <taxon>Diversisporales</taxon>
        <taxon>Gigasporaceae</taxon>
        <taxon>Dentiscutata</taxon>
    </lineage>
</organism>
<dbReference type="Proteomes" id="UP000789405">
    <property type="component" value="Unassembled WGS sequence"/>
</dbReference>
<keyword evidence="7" id="KW-0924">Ammonia transport</keyword>
<evidence type="ECO:0000259" key="9">
    <source>
        <dbReference type="Pfam" id="PF00909"/>
    </source>
</evidence>
<gene>
    <name evidence="10" type="ORF">DERYTH_LOCUS4756</name>
</gene>
<evidence type="ECO:0000256" key="6">
    <source>
        <dbReference type="ARBA" id="ARBA00023136"/>
    </source>
</evidence>
<reference evidence="10" key="1">
    <citation type="submission" date="2021-06" db="EMBL/GenBank/DDBJ databases">
        <authorList>
            <person name="Kallberg Y."/>
            <person name="Tangrot J."/>
            <person name="Rosling A."/>
        </authorList>
    </citation>
    <scope>NUCLEOTIDE SEQUENCE</scope>
    <source>
        <strain evidence="10">MA453B</strain>
    </source>
</reference>
<feature type="domain" description="Ammonium transporter AmtB-like" evidence="9">
    <location>
        <begin position="26"/>
        <end position="198"/>
    </location>
</feature>
<dbReference type="InterPro" id="IPR029020">
    <property type="entry name" value="Ammonium/urea_transptr"/>
</dbReference>
<dbReference type="GO" id="GO:0008519">
    <property type="term" value="F:ammonium channel activity"/>
    <property type="evidence" value="ECO:0007669"/>
    <property type="project" value="InterPro"/>
</dbReference>
<dbReference type="GO" id="GO:0005886">
    <property type="term" value="C:plasma membrane"/>
    <property type="evidence" value="ECO:0007669"/>
    <property type="project" value="TreeGrafter"/>
</dbReference>
<feature type="transmembrane region" description="Helical" evidence="8">
    <location>
        <begin position="25"/>
        <end position="46"/>
    </location>
</feature>
<feature type="transmembrane region" description="Helical" evidence="8">
    <location>
        <begin position="203"/>
        <end position="224"/>
    </location>
</feature>
<dbReference type="InterPro" id="IPR018047">
    <property type="entry name" value="Ammonium_transpt_CS"/>
</dbReference>
<proteinExistence type="inferred from homology"/>
<evidence type="ECO:0000256" key="7">
    <source>
        <dbReference type="ARBA" id="ARBA00023177"/>
    </source>
</evidence>
<feature type="transmembrane region" description="Helical" evidence="8">
    <location>
        <begin position="55"/>
        <end position="73"/>
    </location>
</feature>
<keyword evidence="6 8" id="KW-0472">Membrane</keyword>
<dbReference type="PANTHER" id="PTHR43029:SF10">
    <property type="entry name" value="AMMONIUM TRANSPORTER MEP2"/>
    <property type="match status" value="1"/>
</dbReference>
<comment type="subcellular location">
    <subcellularLocation>
        <location evidence="1">Membrane</location>
        <topology evidence="1">Multi-pass membrane protein</topology>
    </subcellularLocation>
</comment>
<dbReference type="Pfam" id="PF00909">
    <property type="entry name" value="Ammonium_transp"/>
    <property type="match status" value="2"/>
</dbReference>